<evidence type="ECO:0000313" key="3">
    <source>
        <dbReference type="Proteomes" id="UP000005710"/>
    </source>
</evidence>
<comment type="caution">
    <text evidence="2">The sequence shown here is derived from an EMBL/GenBank/DDBJ whole genome shotgun (WGS) entry which is preliminary data.</text>
</comment>
<reference evidence="2" key="1">
    <citation type="submission" date="2010-10" db="EMBL/GenBank/DDBJ databases">
        <authorList>
            <consortium name="US DOE Joint Genome Institute (JGI-PGF)"/>
            <person name="Lucas S."/>
            <person name="Copeland A."/>
            <person name="Lapidus A."/>
            <person name="Bruce D."/>
            <person name="Goodwin L."/>
            <person name="Pitluck S."/>
            <person name="Kyrpides N."/>
            <person name="Mavromatis K."/>
            <person name="Detter J.C."/>
            <person name="Han C."/>
            <person name="Land M."/>
            <person name="Hauser L."/>
            <person name="Markowitz V."/>
            <person name="Cheng J.-F."/>
            <person name="Hugenholtz P."/>
            <person name="Woyke T."/>
            <person name="Wu D."/>
            <person name="Pukall R."/>
            <person name="Wahrenburg C."/>
            <person name="Brambilla E."/>
            <person name="Klenk H.-P."/>
            <person name="Eisen J.A."/>
        </authorList>
    </citation>
    <scope>NUCLEOTIDE SEQUENCE [LARGE SCALE GENOMIC DNA]</scope>
    <source>
        <strain evidence="2">DSM 13965</strain>
    </source>
</reference>
<dbReference type="Proteomes" id="UP000005710">
    <property type="component" value="Unassembled WGS sequence"/>
</dbReference>
<dbReference type="EMBL" id="AENY02000004">
    <property type="protein sequence ID" value="EKP93899.1"/>
    <property type="molecule type" value="Genomic_DNA"/>
</dbReference>
<protein>
    <recommendedName>
        <fullName evidence="4">Holin</fullName>
    </recommendedName>
</protein>
<accession>K6PZ91</accession>
<feature type="transmembrane region" description="Helical" evidence="1">
    <location>
        <begin position="39"/>
        <end position="57"/>
    </location>
</feature>
<evidence type="ECO:0000313" key="2">
    <source>
        <dbReference type="EMBL" id="EKP93899.1"/>
    </source>
</evidence>
<reference evidence="2" key="2">
    <citation type="submission" date="2012-10" db="EMBL/GenBank/DDBJ databases">
        <title>Improved high-quality draft of Thermaerobacter subterraneus C21, DSM 13965.</title>
        <authorList>
            <consortium name="DOE Joint Genome Institute"/>
            <person name="Eisen J."/>
            <person name="Huntemann M."/>
            <person name="Wei C.-L."/>
            <person name="Han J."/>
            <person name="Detter J.C."/>
            <person name="Han C."/>
            <person name="Tapia R."/>
            <person name="Chen A."/>
            <person name="Kyrpides N."/>
            <person name="Mavromatis K."/>
            <person name="Markowitz V."/>
            <person name="Szeto E."/>
            <person name="Ivanova N."/>
            <person name="Mikhailova N."/>
            <person name="Ovchinnikova G."/>
            <person name="Pagani I."/>
            <person name="Pati A."/>
            <person name="Goodwin L."/>
            <person name="Nordberg H.P."/>
            <person name="Cantor M.N."/>
            <person name="Hua S.X."/>
            <person name="Woyke T."/>
            <person name="Eisen J."/>
            <person name="Klenk H.-P."/>
        </authorList>
    </citation>
    <scope>NUCLEOTIDE SEQUENCE [LARGE SCALE GENOMIC DNA]</scope>
    <source>
        <strain evidence="2">DSM 13965</strain>
    </source>
</reference>
<dbReference type="HOGENOM" id="CLU_2482271_0_0_9"/>
<name>K6PZ91_9FIRM</name>
<evidence type="ECO:0008006" key="4">
    <source>
        <dbReference type="Google" id="ProtNLM"/>
    </source>
</evidence>
<sequence length="92" mass="9714">MPPEGVGQVDPHSTGIAVAVPLIAGLVELLKRQGMPTRWAPPVALLLGTALSLGYAVAGQTLWFEALIQGLALGLGSMGLYSGVKYYRRPRE</sequence>
<keyword evidence="1" id="KW-0812">Transmembrane</keyword>
<feature type="transmembrane region" description="Helical" evidence="1">
    <location>
        <begin position="63"/>
        <end position="84"/>
    </location>
</feature>
<dbReference type="AlphaFoldDB" id="K6PZ91"/>
<organism evidence="2 3">
    <name type="scientific">Thermaerobacter subterraneus DSM 13965</name>
    <dbReference type="NCBI Taxonomy" id="867903"/>
    <lineage>
        <taxon>Bacteria</taxon>
        <taxon>Bacillati</taxon>
        <taxon>Bacillota</taxon>
        <taxon>Clostridia</taxon>
        <taxon>Eubacteriales</taxon>
        <taxon>Clostridiales Family XVII. Incertae Sedis</taxon>
        <taxon>Thermaerobacter</taxon>
    </lineage>
</organism>
<feature type="transmembrane region" description="Helical" evidence="1">
    <location>
        <begin position="12"/>
        <end position="30"/>
    </location>
</feature>
<keyword evidence="3" id="KW-1185">Reference proteome</keyword>
<proteinExistence type="predicted"/>
<evidence type="ECO:0000256" key="1">
    <source>
        <dbReference type="SAM" id="Phobius"/>
    </source>
</evidence>
<gene>
    <name evidence="2" type="ORF">ThesuDRAFT_00143</name>
</gene>
<keyword evidence="1" id="KW-1133">Transmembrane helix</keyword>
<dbReference type="STRING" id="867903.ThesuDRAFT_00143"/>
<keyword evidence="1" id="KW-0472">Membrane</keyword>